<feature type="compositionally biased region" description="Basic and acidic residues" evidence="1">
    <location>
        <begin position="377"/>
        <end position="394"/>
    </location>
</feature>
<dbReference type="PANTHER" id="PTHR47805:SF1">
    <property type="entry name" value="SAGA-ASSOCIATED FACTOR 73"/>
    <property type="match status" value="1"/>
</dbReference>
<feature type="region of interest" description="Disordered" evidence="1">
    <location>
        <begin position="377"/>
        <end position="396"/>
    </location>
</feature>
<name>A0A5J5BZ88_9ASTE</name>
<evidence type="ECO:0000313" key="2">
    <source>
        <dbReference type="EMBL" id="KAA8548523.1"/>
    </source>
</evidence>
<sequence>MVCPLGSGRMAAMARLLAAGSFSQTIAGYLGATNSSLEIDMGSYAVFTEQKYLDYLYFFNNSIPSLLRFAEEVGHQKLTAQYIQRELREADEANLLDEEDMHVFDLKPMTDPLHLVCCNACKKPVKASQYASHAELCRSLNSAEEAISELDGGTGHKKPPRKERKKLLTAYPNLATSVGEQERVESIDAEDGAASESHLDEQVQMTSFVSIETKRNSSFVDVALIMDGSGPGNTDYSAVAMPPPTKRSKLIAAEAIPISDPLGTASGVTRSFCITTQEALTCTEFPKGSSTGSEKTCDHAVEYQKARHVHEYCLLTKDVPVPLATKMFYSQRNHRLRSALSHLYYESLNREHCVDLVNTKVLQGNTIPFQTSSAKNFSREQIGEKQNKKQRDKCSLPSVQNPDQILAQSSEVYLGKSGVCPPAMNFSNQVPVNGVLRPHTVPVGMKRSNYVSKPYTFAGNSGSPYLISL</sequence>
<dbReference type="AlphaFoldDB" id="A0A5J5BZ88"/>
<feature type="region of interest" description="Disordered" evidence="1">
    <location>
        <begin position="179"/>
        <end position="199"/>
    </location>
</feature>
<accession>A0A5J5BZ88</accession>
<evidence type="ECO:0008006" key="4">
    <source>
        <dbReference type="Google" id="ProtNLM"/>
    </source>
</evidence>
<organism evidence="2 3">
    <name type="scientific">Nyssa sinensis</name>
    <dbReference type="NCBI Taxonomy" id="561372"/>
    <lineage>
        <taxon>Eukaryota</taxon>
        <taxon>Viridiplantae</taxon>
        <taxon>Streptophyta</taxon>
        <taxon>Embryophyta</taxon>
        <taxon>Tracheophyta</taxon>
        <taxon>Spermatophyta</taxon>
        <taxon>Magnoliopsida</taxon>
        <taxon>eudicotyledons</taxon>
        <taxon>Gunneridae</taxon>
        <taxon>Pentapetalae</taxon>
        <taxon>asterids</taxon>
        <taxon>Cornales</taxon>
        <taxon>Nyssaceae</taxon>
        <taxon>Nyssa</taxon>
    </lineage>
</organism>
<reference evidence="2 3" key="1">
    <citation type="submission" date="2019-09" db="EMBL/GenBank/DDBJ databases">
        <title>A chromosome-level genome assembly of the Chinese tupelo Nyssa sinensis.</title>
        <authorList>
            <person name="Yang X."/>
            <person name="Kang M."/>
            <person name="Yang Y."/>
            <person name="Xiong H."/>
            <person name="Wang M."/>
            <person name="Zhang Z."/>
            <person name="Wang Z."/>
            <person name="Wu H."/>
            <person name="Ma T."/>
            <person name="Liu J."/>
            <person name="Xi Z."/>
        </authorList>
    </citation>
    <scope>NUCLEOTIDE SEQUENCE [LARGE SCALE GENOMIC DNA]</scope>
    <source>
        <strain evidence="2">J267</strain>
        <tissue evidence="2">Leaf</tissue>
    </source>
</reference>
<dbReference type="InterPro" id="IPR037804">
    <property type="entry name" value="SGF73"/>
</dbReference>
<gene>
    <name evidence="2" type="ORF">F0562_000210</name>
</gene>
<evidence type="ECO:0000313" key="3">
    <source>
        <dbReference type="Proteomes" id="UP000325577"/>
    </source>
</evidence>
<dbReference type="PANTHER" id="PTHR47805">
    <property type="entry name" value="SAGA-ASSOCIATED FACTOR 73"/>
    <property type="match status" value="1"/>
</dbReference>
<dbReference type="GO" id="GO:0000124">
    <property type="term" value="C:SAGA complex"/>
    <property type="evidence" value="ECO:0007669"/>
    <property type="project" value="InterPro"/>
</dbReference>
<keyword evidence="3" id="KW-1185">Reference proteome</keyword>
<evidence type="ECO:0000256" key="1">
    <source>
        <dbReference type="SAM" id="MobiDB-lite"/>
    </source>
</evidence>
<dbReference type="EMBL" id="CM018031">
    <property type="protein sequence ID" value="KAA8548523.1"/>
    <property type="molecule type" value="Genomic_DNA"/>
</dbReference>
<protein>
    <recommendedName>
        <fullName evidence="4">SAGA-associated factor 11</fullName>
    </recommendedName>
</protein>
<proteinExistence type="predicted"/>
<dbReference type="Proteomes" id="UP000325577">
    <property type="component" value="Linkage Group LG0"/>
</dbReference>
<dbReference type="OrthoDB" id="21678at2759"/>